<keyword evidence="3" id="KW-0804">Transcription</keyword>
<evidence type="ECO:0000256" key="3">
    <source>
        <dbReference type="ARBA" id="ARBA00023163"/>
    </source>
</evidence>
<feature type="domain" description="HTH gntR-type" evidence="4">
    <location>
        <begin position="3"/>
        <end position="71"/>
    </location>
</feature>
<dbReference type="RefSeq" id="WP_338239568.1">
    <property type="nucleotide sequence ID" value="NZ_BQKE01000005.1"/>
</dbReference>
<gene>
    <name evidence="5" type="ORF">PEDI_50600</name>
</gene>
<dbReference type="SUPFAM" id="SSF46785">
    <property type="entry name" value="Winged helix' DNA-binding domain"/>
    <property type="match status" value="1"/>
</dbReference>
<comment type="caution">
    <text evidence="5">The sequence shown here is derived from an EMBL/GenBank/DDBJ whole genome shotgun (WGS) entry which is preliminary data.</text>
</comment>
<evidence type="ECO:0000256" key="1">
    <source>
        <dbReference type="ARBA" id="ARBA00023015"/>
    </source>
</evidence>
<dbReference type="GO" id="GO:0003700">
    <property type="term" value="F:DNA-binding transcription factor activity"/>
    <property type="evidence" value="ECO:0007669"/>
    <property type="project" value="InterPro"/>
</dbReference>
<keyword evidence="2" id="KW-0238">DNA-binding</keyword>
<name>A0AAN4W381_9BACT</name>
<keyword evidence="6" id="KW-1185">Reference proteome</keyword>
<dbReference type="PROSITE" id="PS50949">
    <property type="entry name" value="HTH_GNTR"/>
    <property type="match status" value="1"/>
</dbReference>
<dbReference type="InterPro" id="IPR000524">
    <property type="entry name" value="Tscrpt_reg_HTH_GntR"/>
</dbReference>
<dbReference type="CDD" id="cd07377">
    <property type="entry name" value="WHTH_GntR"/>
    <property type="match status" value="1"/>
</dbReference>
<accession>A0AAN4W381</accession>
<evidence type="ECO:0000259" key="4">
    <source>
        <dbReference type="PROSITE" id="PS50949"/>
    </source>
</evidence>
<evidence type="ECO:0000256" key="2">
    <source>
        <dbReference type="ARBA" id="ARBA00023125"/>
    </source>
</evidence>
<dbReference type="GO" id="GO:0003677">
    <property type="term" value="F:DNA binding"/>
    <property type="evidence" value="ECO:0007669"/>
    <property type="project" value="UniProtKB-KW"/>
</dbReference>
<dbReference type="GO" id="GO:0045892">
    <property type="term" value="P:negative regulation of DNA-templated transcription"/>
    <property type="evidence" value="ECO:0007669"/>
    <property type="project" value="TreeGrafter"/>
</dbReference>
<evidence type="ECO:0000313" key="6">
    <source>
        <dbReference type="Proteomes" id="UP001310022"/>
    </source>
</evidence>
<dbReference type="PANTHER" id="PTHR44846:SF1">
    <property type="entry name" value="MANNOSYL-D-GLYCERATE TRANSPORT_METABOLISM SYSTEM REPRESSOR MNGR-RELATED"/>
    <property type="match status" value="1"/>
</dbReference>
<dbReference type="Gene3D" id="3.40.1410.10">
    <property type="entry name" value="Chorismate lyase-like"/>
    <property type="match status" value="1"/>
</dbReference>
<dbReference type="InterPro" id="IPR050679">
    <property type="entry name" value="Bact_HTH_transcr_reg"/>
</dbReference>
<dbReference type="SMART" id="SM00345">
    <property type="entry name" value="HTH_GNTR"/>
    <property type="match status" value="1"/>
</dbReference>
<protein>
    <submittedName>
        <fullName evidence="5">GntR family transcriptional regulator</fullName>
    </submittedName>
</protein>
<dbReference type="Pfam" id="PF07702">
    <property type="entry name" value="UTRA"/>
    <property type="match status" value="1"/>
</dbReference>
<dbReference type="InterPro" id="IPR036390">
    <property type="entry name" value="WH_DNA-bd_sf"/>
</dbReference>
<sequence>MKKPIYKTLYLKFKQLIEAGNYSAGDLLPSENQLCLDFNTTRATVRKAMTELEHEGLIKKQHGKGSIVQVVKKGIGILSLEGTSSNFAPEEMYTKIIHAPVQQQWPLDFWYPLSEQEQKAGCITFERIREIKGKPLLLEVTYLPNLYLGGFMEINLENKSLFQILLHQFNIKPMSGDQKIRAITADQALADKLKIEKDFPTLHLERKIETNKIGFNIYSSIHCLTVDYFLQGRF</sequence>
<dbReference type="AlphaFoldDB" id="A0AAN4W381"/>
<dbReference type="InterPro" id="IPR011663">
    <property type="entry name" value="UTRA"/>
</dbReference>
<dbReference type="InterPro" id="IPR036388">
    <property type="entry name" value="WH-like_DNA-bd_sf"/>
</dbReference>
<dbReference type="PANTHER" id="PTHR44846">
    <property type="entry name" value="MANNOSYL-D-GLYCERATE TRANSPORT/METABOLISM SYSTEM REPRESSOR MNGR-RELATED"/>
    <property type="match status" value="1"/>
</dbReference>
<dbReference type="EMBL" id="BQKE01000005">
    <property type="protein sequence ID" value="GJM64508.1"/>
    <property type="molecule type" value="Genomic_DNA"/>
</dbReference>
<proteinExistence type="predicted"/>
<dbReference type="SUPFAM" id="SSF64288">
    <property type="entry name" value="Chorismate lyase-like"/>
    <property type="match status" value="1"/>
</dbReference>
<keyword evidence="1" id="KW-0805">Transcription regulation</keyword>
<evidence type="ECO:0000313" key="5">
    <source>
        <dbReference type="EMBL" id="GJM64508.1"/>
    </source>
</evidence>
<reference evidence="5 6" key="1">
    <citation type="submission" date="2021-12" db="EMBL/GenBank/DDBJ databases">
        <title>Genome sequencing of bacteria with rrn-lacking chromosome and rrn-plasmid.</title>
        <authorList>
            <person name="Anda M."/>
            <person name="Iwasaki W."/>
        </authorList>
    </citation>
    <scope>NUCLEOTIDE SEQUENCE [LARGE SCALE GENOMIC DNA]</scope>
    <source>
        <strain evidence="5 6">NBRC 15940</strain>
    </source>
</reference>
<dbReference type="Proteomes" id="UP001310022">
    <property type="component" value="Unassembled WGS sequence"/>
</dbReference>
<dbReference type="InterPro" id="IPR028978">
    <property type="entry name" value="Chorismate_lyase_/UTRA_dom_sf"/>
</dbReference>
<organism evidence="5 6">
    <name type="scientific">Persicobacter diffluens</name>
    <dbReference type="NCBI Taxonomy" id="981"/>
    <lineage>
        <taxon>Bacteria</taxon>
        <taxon>Pseudomonadati</taxon>
        <taxon>Bacteroidota</taxon>
        <taxon>Cytophagia</taxon>
        <taxon>Cytophagales</taxon>
        <taxon>Persicobacteraceae</taxon>
        <taxon>Persicobacter</taxon>
    </lineage>
</organism>
<dbReference type="Gene3D" id="1.10.10.10">
    <property type="entry name" value="Winged helix-like DNA-binding domain superfamily/Winged helix DNA-binding domain"/>
    <property type="match status" value="1"/>
</dbReference>
<dbReference type="Pfam" id="PF00392">
    <property type="entry name" value="GntR"/>
    <property type="match status" value="1"/>
</dbReference>
<dbReference type="PRINTS" id="PR00035">
    <property type="entry name" value="HTHGNTR"/>
</dbReference>